<evidence type="ECO:0000256" key="3">
    <source>
        <dbReference type="ARBA" id="ARBA00022771"/>
    </source>
</evidence>
<dbReference type="PROSITE" id="PS00518">
    <property type="entry name" value="ZF_RING_1"/>
    <property type="match status" value="1"/>
</dbReference>
<dbReference type="InterPro" id="IPR013083">
    <property type="entry name" value="Znf_RING/FYVE/PHD"/>
</dbReference>
<dbReference type="InterPro" id="IPR017907">
    <property type="entry name" value="Znf_RING_CS"/>
</dbReference>
<proteinExistence type="predicted"/>
<dbReference type="InterPro" id="IPR043400">
    <property type="entry name" value="RING-HC_RNF141"/>
</dbReference>
<dbReference type="Gene3D" id="3.30.40.10">
    <property type="entry name" value="Zinc/RING finger domain, C3HC4 (zinc finger)"/>
    <property type="match status" value="1"/>
</dbReference>
<evidence type="ECO:0000256" key="5">
    <source>
        <dbReference type="PROSITE-ProRule" id="PRU00175"/>
    </source>
</evidence>
<dbReference type="AlphaFoldDB" id="A0A7S1KRS0"/>
<organism evidence="8">
    <name type="scientific">Percolomonas cosmopolitus</name>
    <dbReference type="NCBI Taxonomy" id="63605"/>
    <lineage>
        <taxon>Eukaryota</taxon>
        <taxon>Discoba</taxon>
        <taxon>Heterolobosea</taxon>
        <taxon>Tetramitia</taxon>
        <taxon>Eutetramitia</taxon>
        <taxon>Percolomonadidae</taxon>
        <taxon>Percolomonas</taxon>
    </lineage>
</organism>
<feature type="domain" description="RING-type" evidence="7">
    <location>
        <begin position="232"/>
        <end position="269"/>
    </location>
</feature>
<evidence type="ECO:0000256" key="2">
    <source>
        <dbReference type="ARBA" id="ARBA00022723"/>
    </source>
</evidence>
<dbReference type="EMBL" id="HBGD01007906">
    <property type="protein sequence ID" value="CAD9083296.1"/>
    <property type="molecule type" value="Transcribed_RNA"/>
</dbReference>
<dbReference type="PANTHER" id="PTHR12109">
    <property type="entry name" value="RING FINGER PROTEIN 141-RELATED"/>
    <property type="match status" value="1"/>
</dbReference>
<dbReference type="SMART" id="SM00184">
    <property type="entry name" value="RING"/>
    <property type="match status" value="1"/>
</dbReference>
<dbReference type="SUPFAM" id="SSF57850">
    <property type="entry name" value="RING/U-box"/>
    <property type="match status" value="1"/>
</dbReference>
<keyword evidence="4" id="KW-0862">Zinc</keyword>
<evidence type="ECO:0000259" key="7">
    <source>
        <dbReference type="PROSITE" id="PS50089"/>
    </source>
</evidence>
<dbReference type="InterPro" id="IPR047126">
    <property type="entry name" value="RNF141-like"/>
</dbReference>
<dbReference type="PROSITE" id="PS50089">
    <property type="entry name" value="ZF_RING_2"/>
    <property type="match status" value="1"/>
</dbReference>
<dbReference type="InterPro" id="IPR001841">
    <property type="entry name" value="Znf_RING"/>
</dbReference>
<dbReference type="CDD" id="cd16545">
    <property type="entry name" value="RING-HC_RNF141"/>
    <property type="match status" value="1"/>
</dbReference>
<evidence type="ECO:0000256" key="6">
    <source>
        <dbReference type="SAM" id="MobiDB-lite"/>
    </source>
</evidence>
<reference evidence="8" key="1">
    <citation type="submission" date="2021-01" db="EMBL/GenBank/DDBJ databases">
        <authorList>
            <person name="Corre E."/>
            <person name="Pelletier E."/>
            <person name="Niang G."/>
            <person name="Scheremetjew M."/>
            <person name="Finn R."/>
            <person name="Kale V."/>
            <person name="Holt S."/>
            <person name="Cochrane G."/>
            <person name="Meng A."/>
            <person name="Brown T."/>
            <person name="Cohen L."/>
        </authorList>
    </citation>
    <scope>NUCLEOTIDE SEQUENCE</scope>
    <source>
        <strain evidence="8">WS</strain>
    </source>
</reference>
<dbReference type="GO" id="GO:0008270">
    <property type="term" value="F:zinc ion binding"/>
    <property type="evidence" value="ECO:0007669"/>
    <property type="project" value="UniProtKB-KW"/>
</dbReference>
<evidence type="ECO:0000256" key="4">
    <source>
        <dbReference type="ARBA" id="ARBA00022833"/>
    </source>
</evidence>
<name>A0A7S1KRS0_9EUKA</name>
<dbReference type="PANTHER" id="PTHR12109:SF3">
    <property type="entry name" value="RING FINGER PROTEIN 141"/>
    <property type="match status" value="1"/>
</dbReference>
<protein>
    <recommendedName>
        <fullName evidence="1">RING finger protein 141</fullName>
    </recommendedName>
</protein>
<dbReference type="Pfam" id="PF13920">
    <property type="entry name" value="zf-C3HC4_3"/>
    <property type="match status" value="1"/>
</dbReference>
<dbReference type="GO" id="GO:0051865">
    <property type="term" value="P:protein autoubiquitination"/>
    <property type="evidence" value="ECO:0007669"/>
    <property type="project" value="TreeGrafter"/>
</dbReference>
<feature type="region of interest" description="Disordered" evidence="6">
    <location>
        <begin position="194"/>
        <end position="226"/>
    </location>
</feature>
<keyword evidence="2" id="KW-0479">Metal-binding</keyword>
<evidence type="ECO:0000256" key="1">
    <source>
        <dbReference type="ARBA" id="ARBA00022017"/>
    </source>
</evidence>
<evidence type="ECO:0000313" key="8">
    <source>
        <dbReference type="EMBL" id="CAD9083296.1"/>
    </source>
</evidence>
<sequence>MGNKQSSDDSDTFICSQQRNVNFPPREAQNIYQLIQYAQNVNYLLAERFNDGNRKILQFELHRMAHWIEEFKGKNGNFPSERRGAITALVEALAGRVKRMRAKNEEESKDICNQQEEDTARVPTIEMKINVYRDNKLYARIPLSMFYDIFRRVIFEASLHAAILHKESERNSRISQQNSDWLLVQRDLSCTDLPLHGQTEEGEESELLVEQSSEENSHTNAPRPEADPDDECFVCMERRVDITLPCTHRICAQCLELWKNSSHSCPLCRSRIESNQEWQMPPVPTRSDACDMIQEFILKLVNEFELHEEKAEEME</sequence>
<gene>
    <name evidence="8" type="ORF">PCOS0759_LOCUS6538</name>
</gene>
<accession>A0A7S1KRS0</accession>
<dbReference type="GO" id="GO:0004842">
    <property type="term" value="F:ubiquitin-protein transferase activity"/>
    <property type="evidence" value="ECO:0007669"/>
    <property type="project" value="TreeGrafter"/>
</dbReference>
<keyword evidence="3 5" id="KW-0863">Zinc-finger</keyword>